<dbReference type="InParanoid" id="G0NXG0"/>
<gene>
    <name evidence="2" type="ORF">CAEBREN_22347</name>
</gene>
<dbReference type="eggNOG" id="KOG4307">
    <property type="taxonomic scope" value="Eukaryota"/>
</dbReference>
<dbReference type="PANTHER" id="PTHR31464:SF4">
    <property type="entry name" value="DUF4242 DOMAIN-CONTAINING PROTEIN-RELATED"/>
    <property type="match status" value="1"/>
</dbReference>
<evidence type="ECO:0000256" key="1">
    <source>
        <dbReference type="SAM" id="MobiDB-lite"/>
    </source>
</evidence>
<dbReference type="EMBL" id="GL379971">
    <property type="protein sequence ID" value="EGT39498.1"/>
    <property type="molecule type" value="Genomic_DNA"/>
</dbReference>
<dbReference type="STRING" id="135651.G0NXG0"/>
<protein>
    <submittedName>
        <fullName evidence="2">Uncharacterized protein</fullName>
    </submittedName>
</protein>
<dbReference type="Proteomes" id="UP000008068">
    <property type="component" value="Unassembled WGS sequence"/>
</dbReference>
<dbReference type="AlphaFoldDB" id="G0NXG0"/>
<reference evidence="3" key="1">
    <citation type="submission" date="2011-07" db="EMBL/GenBank/DDBJ databases">
        <authorList>
            <consortium name="Caenorhabditis brenneri Sequencing and Analysis Consortium"/>
            <person name="Wilson R.K."/>
        </authorList>
    </citation>
    <scope>NUCLEOTIDE SEQUENCE [LARGE SCALE GENOMIC DNA]</scope>
    <source>
        <strain evidence="3">PB2801</strain>
    </source>
</reference>
<feature type="region of interest" description="Disordered" evidence="1">
    <location>
        <begin position="224"/>
        <end position="243"/>
    </location>
</feature>
<organism evidence="3">
    <name type="scientific">Caenorhabditis brenneri</name>
    <name type="common">Nematode worm</name>
    <dbReference type="NCBI Taxonomy" id="135651"/>
    <lineage>
        <taxon>Eukaryota</taxon>
        <taxon>Metazoa</taxon>
        <taxon>Ecdysozoa</taxon>
        <taxon>Nematoda</taxon>
        <taxon>Chromadorea</taxon>
        <taxon>Rhabditida</taxon>
        <taxon>Rhabditina</taxon>
        <taxon>Rhabditomorpha</taxon>
        <taxon>Rhabditoidea</taxon>
        <taxon>Rhabditidae</taxon>
        <taxon>Peloderinae</taxon>
        <taxon>Caenorhabditis</taxon>
    </lineage>
</organism>
<accession>G0NXG0</accession>
<evidence type="ECO:0000313" key="2">
    <source>
        <dbReference type="EMBL" id="EGT39498.1"/>
    </source>
</evidence>
<sequence length="600" mass="72197">MNKEEKEQATENFKKSAELAKNLTEIADNSFVRFNDAKVRQAWKEVLNVVTKSGQAIRGMENFQAGPGDPMIEQMDELAEELEKLFNQVSINIFNMKTLSEKNFSKRILSPTYLLTRYMKNCVSNPVAQAKDKLIKAYEAQVPLKLAYALLSILEIKATNPIGKSSDLEMHKWKDVIELVLALLMFVEAFVNGLLGRNSVINLDLLIQATIKIFDQLRKFDNENSDDARKREEEERKRKEEEERRKKEEEEKRKREEEETRRKKEEEEKRKREEEEERKKKEEEEKMKREEEEERQRKEEEERKKREEEEERKRKEEEERKRREEEERKKKEEDERRKKEEEERKRREEEERKKKEEEERKKKEEEERTKKEEEERKRREEEERKKKEEEERKKREEEEARRKEEEEKKNAWFNIKPWAEQYLESNRSSWNSTKADKIREKVEQSIPGQAFYVAVFDQANKPADYSFYNPHGDNQLIWITAKGRCDCLIYRSLTGNQESAQNHANLKSRVESYVGFGKNITYDRSMDPTMEYQIMSKESWKNNFVFMIFTIGPNPEIRWANSTHNGGPGWTGRIIMKDVNRLNLLNLLNNREAFLLSAFP</sequence>
<proteinExistence type="predicted"/>
<feature type="region of interest" description="Disordered" evidence="1">
    <location>
        <begin position="270"/>
        <end position="390"/>
    </location>
</feature>
<dbReference type="PANTHER" id="PTHR31464">
    <property type="entry name" value="PROTEIN CBG01266"/>
    <property type="match status" value="1"/>
</dbReference>
<keyword evidence="3" id="KW-1185">Reference proteome</keyword>
<name>G0NXG0_CAEBE</name>
<dbReference type="HOGENOM" id="CLU_509261_0_0_1"/>
<dbReference type="Pfam" id="PF05075">
    <property type="entry name" value="DUF684"/>
    <property type="match status" value="2"/>
</dbReference>
<dbReference type="InterPro" id="IPR007767">
    <property type="entry name" value="DUF684"/>
</dbReference>
<evidence type="ECO:0000313" key="3">
    <source>
        <dbReference type="Proteomes" id="UP000008068"/>
    </source>
</evidence>